<sequence length="719" mass="81658">MLSGSRSSFDVKQHQPGQYMPPKGTKIPEISEQKSRNLAFKCLPGEHVYEAAVNVRKSVSYKDSSGFVPGTLCCTNLRVAFRPERTHAVEDNGSTIILSGEHDVALPCIEKILAVNSLPKTKVLTANTTLKFIPEELLIYCRDFRIMHFYFNQSGLETQAFRITNSISQALQVCSALMPIERAVPWSVENGGGSLKKGSVDFPTLLFETSMDWENELKRIGALDWRVSPINERFDTSASLSKYFLVPSKVLDTELKRTFAHFNERRIPRLSWRHPGGSDLLRAANFQPNTDPEKEDLRFVEMLMFANHSQCVIVDTVDELPNLAEIQMSYLKLRSLCMNENSVAGSDEKWLSSLEGTHWLDYVRSCLKKASDISCLIAERCRSVVLQEVDDRDLNCLLAALIQVISDPHARTFSGFQSLVQKEWVAAGHPFRQRFGILKEMEKDQSPVFHLFLDCVWQLLQQFPASFEFTEMYLTAMHDITYQPFFSTFIYNCQWERGRGNQRQNCGQMYTPINGWRDFTSHGRHMKGGDLSSDGTSSRSPSVWEWSLSCSHQQRAQFRNPVYKRIQHPEHSNGNCVPSNTDKVDPFSSGTCAVYLLQKGCLTLQTQFLPWKAASNQRRGARRAQSSESLLSDHERSLRIIKPTFTIPHSGQMLLPLLTSPRIHLWRRCYLRGSSDVQLVASTSTSTSLAKELQLLQEKLFRHLSGKTTSGTDPQADRT</sequence>
<dbReference type="InterPro" id="IPR010569">
    <property type="entry name" value="Myotubularin-like_Pase_dom"/>
</dbReference>
<dbReference type="SUPFAM" id="SSF50729">
    <property type="entry name" value="PH domain-like"/>
    <property type="match status" value="1"/>
</dbReference>
<dbReference type="GO" id="GO:0046856">
    <property type="term" value="P:phosphatidylinositol dephosphorylation"/>
    <property type="evidence" value="ECO:0007669"/>
    <property type="project" value="TreeGrafter"/>
</dbReference>
<name>A0AAV7KNL0_PLEWA</name>
<reference evidence="4" key="1">
    <citation type="journal article" date="2022" name="bioRxiv">
        <title>Sequencing and chromosome-scale assembly of the giantPleurodeles waltlgenome.</title>
        <authorList>
            <person name="Brown T."/>
            <person name="Elewa A."/>
            <person name="Iarovenko S."/>
            <person name="Subramanian E."/>
            <person name="Araus A.J."/>
            <person name="Petzold A."/>
            <person name="Susuki M."/>
            <person name="Suzuki K.-i.T."/>
            <person name="Hayashi T."/>
            <person name="Toyoda A."/>
            <person name="Oliveira C."/>
            <person name="Osipova E."/>
            <person name="Leigh N.D."/>
            <person name="Simon A."/>
            <person name="Yun M.H."/>
        </authorList>
    </citation>
    <scope>NUCLEOTIDE SEQUENCE</scope>
    <source>
        <strain evidence="4">20211129_DDA</strain>
        <tissue evidence="4">Liver</tissue>
    </source>
</reference>
<dbReference type="PANTHER" id="PTHR10807:SF51">
    <property type="entry name" value="MYOTUBULARIN-RELATED PROTEIN 11"/>
    <property type="match status" value="1"/>
</dbReference>
<dbReference type="SUPFAM" id="SSF52799">
    <property type="entry name" value="(Phosphotyrosine protein) phosphatases II"/>
    <property type="match status" value="1"/>
</dbReference>
<accession>A0AAV7KNL0</accession>
<dbReference type="GO" id="GO:0016020">
    <property type="term" value="C:membrane"/>
    <property type="evidence" value="ECO:0007669"/>
    <property type="project" value="TreeGrafter"/>
</dbReference>
<comment type="similarity">
    <text evidence="1">Belongs to the protein-tyrosine phosphatase family. Non-receptor class myotubularin subfamily.</text>
</comment>
<dbReference type="InterPro" id="IPR029021">
    <property type="entry name" value="Prot-tyrosine_phosphatase-like"/>
</dbReference>
<keyword evidence="5" id="KW-1185">Reference proteome</keyword>
<dbReference type="Gene3D" id="2.30.29.30">
    <property type="entry name" value="Pleckstrin-homology domain (PH domain)/Phosphotyrosine-binding domain (PTB)"/>
    <property type="match status" value="1"/>
</dbReference>
<dbReference type="AlphaFoldDB" id="A0AAV7KNL0"/>
<dbReference type="Pfam" id="PF06602">
    <property type="entry name" value="Myotub-related"/>
    <property type="match status" value="2"/>
</dbReference>
<dbReference type="InterPro" id="IPR022587">
    <property type="entry name" value="MTMR12-like_C"/>
</dbReference>
<dbReference type="Proteomes" id="UP001066276">
    <property type="component" value="Chromosome 12"/>
</dbReference>
<feature type="compositionally biased region" description="Polar residues" evidence="2">
    <location>
        <begin position="1"/>
        <end position="10"/>
    </location>
</feature>
<organism evidence="4 5">
    <name type="scientific">Pleurodeles waltl</name>
    <name type="common">Iberian ribbed newt</name>
    <dbReference type="NCBI Taxonomy" id="8319"/>
    <lineage>
        <taxon>Eukaryota</taxon>
        <taxon>Metazoa</taxon>
        <taxon>Chordata</taxon>
        <taxon>Craniata</taxon>
        <taxon>Vertebrata</taxon>
        <taxon>Euteleostomi</taxon>
        <taxon>Amphibia</taxon>
        <taxon>Batrachia</taxon>
        <taxon>Caudata</taxon>
        <taxon>Salamandroidea</taxon>
        <taxon>Salamandridae</taxon>
        <taxon>Pleurodelinae</taxon>
        <taxon>Pleurodeles</taxon>
    </lineage>
</organism>
<dbReference type="PROSITE" id="PS51339">
    <property type="entry name" value="PPASE_MYOTUBULARIN"/>
    <property type="match status" value="1"/>
</dbReference>
<gene>
    <name evidence="4" type="ORF">NDU88_001065</name>
</gene>
<dbReference type="InterPro" id="IPR030564">
    <property type="entry name" value="Myotubularin"/>
</dbReference>
<dbReference type="GO" id="GO:0005737">
    <property type="term" value="C:cytoplasm"/>
    <property type="evidence" value="ECO:0007669"/>
    <property type="project" value="TreeGrafter"/>
</dbReference>
<protein>
    <recommendedName>
        <fullName evidence="3">Myotubularin phosphatase domain-containing protein</fullName>
    </recommendedName>
</protein>
<dbReference type="CDD" id="cd14595">
    <property type="entry name" value="PTP-MTMR11"/>
    <property type="match status" value="1"/>
</dbReference>
<evidence type="ECO:0000256" key="2">
    <source>
        <dbReference type="SAM" id="MobiDB-lite"/>
    </source>
</evidence>
<proteinExistence type="inferred from homology"/>
<feature type="domain" description="Myotubularin phosphatase" evidence="3">
    <location>
        <begin position="207"/>
        <end position="670"/>
    </location>
</feature>
<dbReference type="Pfam" id="PF12578">
    <property type="entry name" value="3-PAP"/>
    <property type="match status" value="1"/>
</dbReference>
<evidence type="ECO:0000259" key="3">
    <source>
        <dbReference type="PROSITE" id="PS51339"/>
    </source>
</evidence>
<dbReference type="EMBL" id="JANPWB010000016">
    <property type="protein sequence ID" value="KAJ1080876.1"/>
    <property type="molecule type" value="Genomic_DNA"/>
</dbReference>
<comment type="caution">
    <text evidence="4">The sequence shown here is derived from an EMBL/GenBank/DDBJ whole genome shotgun (WGS) entry which is preliminary data.</text>
</comment>
<evidence type="ECO:0000313" key="5">
    <source>
        <dbReference type="Proteomes" id="UP001066276"/>
    </source>
</evidence>
<feature type="region of interest" description="Disordered" evidence="2">
    <location>
        <begin position="1"/>
        <end position="28"/>
    </location>
</feature>
<evidence type="ECO:0000256" key="1">
    <source>
        <dbReference type="ARBA" id="ARBA00007471"/>
    </source>
</evidence>
<evidence type="ECO:0000313" key="4">
    <source>
        <dbReference type="EMBL" id="KAJ1080876.1"/>
    </source>
</evidence>
<dbReference type="InterPro" id="IPR011993">
    <property type="entry name" value="PH-like_dom_sf"/>
</dbReference>
<dbReference type="PANTHER" id="PTHR10807">
    <property type="entry name" value="MYOTUBULARIN-RELATED"/>
    <property type="match status" value="1"/>
</dbReference>